<dbReference type="Gene3D" id="2.40.70.10">
    <property type="entry name" value="Acid Proteases"/>
    <property type="match status" value="1"/>
</dbReference>
<dbReference type="InterPro" id="IPR001969">
    <property type="entry name" value="Aspartic_peptidase_AS"/>
</dbReference>
<reference evidence="1 2" key="1">
    <citation type="journal article" date="2006" name="Science">
        <title>Phytophthora genome sequences uncover evolutionary origins and mechanisms of pathogenesis.</title>
        <authorList>
            <person name="Tyler B.M."/>
            <person name="Tripathy S."/>
            <person name="Zhang X."/>
            <person name="Dehal P."/>
            <person name="Jiang R.H."/>
            <person name="Aerts A."/>
            <person name="Arredondo F.D."/>
            <person name="Baxter L."/>
            <person name="Bensasson D."/>
            <person name="Beynon J.L."/>
            <person name="Chapman J."/>
            <person name="Damasceno C.M."/>
            <person name="Dorrance A.E."/>
            <person name="Dou D."/>
            <person name="Dickerman A.W."/>
            <person name="Dubchak I.L."/>
            <person name="Garbelotto M."/>
            <person name="Gijzen M."/>
            <person name="Gordon S.G."/>
            <person name="Govers F."/>
            <person name="Grunwald N.J."/>
            <person name="Huang W."/>
            <person name="Ivors K.L."/>
            <person name="Jones R.W."/>
            <person name="Kamoun S."/>
            <person name="Krampis K."/>
            <person name="Lamour K.H."/>
            <person name="Lee M.K."/>
            <person name="McDonald W.H."/>
            <person name="Medina M."/>
            <person name="Meijer H.J."/>
            <person name="Nordberg E.K."/>
            <person name="Maclean D.J."/>
            <person name="Ospina-Giraldo M.D."/>
            <person name="Morris P.F."/>
            <person name="Phuntumart V."/>
            <person name="Putnam N.H."/>
            <person name="Rash S."/>
            <person name="Rose J.K."/>
            <person name="Sakihama Y."/>
            <person name="Salamov A.A."/>
            <person name="Savidor A."/>
            <person name="Scheuring C.F."/>
            <person name="Smith B.M."/>
            <person name="Sobral B.W."/>
            <person name="Terry A."/>
            <person name="Torto-Alalibo T.A."/>
            <person name="Win J."/>
            <person name="Xu Z."/>
            <person name="Zhang H."/>
            <person name="Grigoriev I.V."/>
            <person name="Rokhsar D.S."/>
            <person name="Boore J.L."/>
        </authorList>
    </citation>
    <scope>NUCLEOTIDE SEQUENCE [LARGE SCALE GENOMIC DNA]</scope>
    <source>
        <strain evidence="1 2">P6497</strain>
    </source>
</reference>
<evidence type="ECO:0000313" key="2">
    <source>
        <dbReference type="Proteomes" id="UP000002640"/>
    </source>
</evidence>
<dbReference type="InParanoid" id="G4ZJT2"/>
<dbReference type="Proteomes" id="UP000002640">
    <property type="component" value="Unassembled WGS sequence"/>
</dbReference>
<dbReference type="KEGG" id="psoj:PHYSODRAFT_332626"/>
<proteinExistence type="predicted"/>
<name>G4ZJT2_PHYSP</name>
<dbReference type="SUPFAM" id="SSF50630">
    <property type="entry name" value="Acid proteases"/>
    <property type="match status" value="1"/>
</dbReference>
<dbReference type="GO" id="GO:0004190">
    <property type="term" value="F:aspartic-type endopeptidase activity"/>
    <property type="evidence" value="ECO:0007669"/>
    <property type="project" value="InterPro"/>
</dbReference>
<dbReference type="AlphaFoldDB" id="G4ZJT2"/>
<gene>
    <name evidence="1" type="ORF">PHYSODRAFT_332626</name>
</gene>
<dbReference type="PROSITE" id="PS00141">
    <property type="entry name" value="ASP_PROTEASE"/>
    <property type="match status" value="1"/>
</dbReference>
<dbReference type="GeneID" id="20646493"/>
<dbReference type="EMBL" id="JH159154">
    <property type="protein sequence ID" value="EGZ18893.1"/>
    <property type="molecule type" value="Genomic_DNA"/>
</dbReference>
<dbReference type="InterPro" id="IPR021109">
    <property type="entry name" value="Peptidase_aspartic_dom_sf"/>
</dbReference>
<dbReference type="GO" id="GO:0006508">
    <property type="term" value="P:proteolysis"/>
    <property type="evidence" value="ECO:0007669"/>
    <property type="project" value="InterPro"/>
</dbReference>
<sequence>MEYPLSPESPCATPECEGPVEFEMEDFPEERSVIDTSVCAMELRLDKVQVEGNDLLFVEGLVQGRRLKMLVDSGATHTIVRRDLLVAPAGTREERIQARDFEGRLSVTTSKKFTVDMTVEDRLCPVEMVEWPLRQDFDGILGKSWLRRENPDIDWAAGTVS</sequence>
<dbReference type="Pfam" id="PF13650">
    <property type="entry name" value="Asp_protease_2"/>
    <property type="match status" value="1"/>
</dbReference>
<protein>
    <recommendedName>
        <fullName evidence="3">Peptidase A2 domain-containing protein</fullName>
    </recommendedName>
</protein>
<organism evidence="1 2">
    <name type="scientific">Phytophthora sojae (strain P6497)</name>
    <name type="common">Soybean stem and root rot agent</name>
    <name type="synonym">Phytophthora megasperma f. sp. glycines</name>
    <dbReference type="NCBI Taxonomy" id="1094619"/>
    <lineage>
        <taxon>Eukaryota</taxon>
        <taxon>Sar</taxon>
        <taxon>Stramenopiles</taxon>
        <taxon>Oomycota</taxon>
        <taxon>Peronosporomycetes</taxon>
        <taxon>Peronosporales</taxon>
        <taxon>Peronosporaceae</taxon>
        <taxon>Phytophthora</taxon>
    </lineage>
</organism>
<keyword evidence="2" id="KW-1185">Reference proteome</keyword>
<accession>G4ZJT2</accession>
<dbReference type="CDD" id="cd00303">
    <property type="entry name" value="retropepsin_like"/>
    <property type="match status" value="1"/>
</dbReference>
<dbReference type="RefSeq" id="XP_009527951.1">
    <property type="nucleotide sequence ID" value="XM_009529656.1"/>
</dbReference>
<evidence type="ECO:0000313" key="1">
    <source>
        <dbReference type="EMBL" id="EGZ18893.1"/>
    </source>
</evidence>
<evidence type="ECO:0008006" key="3">
    <source>
        <dbReference type="Google" id="ProtNLM"/>
    </source>
</evidence>